<keyword evidence="3" id="KW-0285">Flavoprotein</keyword>
<dbReference type="GO" id="GO:0004657">
    <property type="term" value="F:proline dehydrogenase activity"/>
    <property type="evidence" value="ECO:0007669"/>
    <property type="project" value="TreeGrafter"/>
</dbReference>
<feature type="region of interest" description="Disordered" evidence="6">
    <location>
        <begin position="408"/>
        <end position="436"/>
    </location>
</feature>
<dbReference type="InterPro" id="IPR036188">
    <property type="entry name" value="FAD/NAD-bd_sf"/>
</dbReference>
<dbReference type="Gene3D" id="3.30.9.10">
    <property type="entry name" value="D-Amino Acid Oxidase, subunit A, domain 2"/>
    <property type="match status" value="1"/>
</dbReference>
<sequence length="436" mass="47717">MAIPPSKSSSIVIVGAGVFGLSTALELTRRGYTNITVLDRHLAPVPDGSSVDVSRIIRADYADVFYARMALDAIQNGWHGEYAPYFYQSGLMCTQTQGSGEHEYIAQSKQNMEQLGSGTAAPNLVSFQGTEIRTKYPGIHGDLSQASGYVNLESGWANAELSIGHLARNCTRAGISFRAGRQGTVTDLLTQTSQTNQKRISGVRTANGENIPADLVILATGAWTPHLLDMTGRSVSVAQPVAFLQLTADEARELDNNRCPVILDLSTGWFTFPPTPGTHLLKIARHGFGYERTNEAKPQNPTAYSAPTLERQGGYLPPDAEKALREGLALWLPRFKDRPFVQRRLCWYSDTPKGDFVVDYHPDYEGLFVATGGSGHAFKFLPVLGRYVADSLERTASAEQRRKWAWPVAPQPIASGDGSRGGPPRRRLTPEERARL</sequence>
<evidence type="ECO:0000313" key="8">
    <source>
        <dbReference type="EMBL" id="PYH49449.1"/>
    </source>
</evidence>
<accession>A0A318ZPD2</accession>
<evidence type="ECO:0000256" key="3">
    <source>
        <dbReference type="ARBA" id="ARBA00022630"/>
    </source>
</evidence>
<reference evidence="8 9" key="1">
    <citation type="submission" date="2016-12" db="EMBL/GenBank/DDBJ databases">
        <title>The genomes of Aspergillus section Nigri reveals drivers in fungal speciation.</title>
        <authorList>
            <consortium name="DOE Joint Genome Institute"/>
            <person name="Vesth T.C."/>
            <person name="Nybo J."/>
            <person name="Theobald S."/>
            <person name="Brandl J."/>
            <person name="Frisvad J.C."/>
            <person name="Nielsen K.F."/>
            <person name="Lyhne E.K."/>
            <person name="Kogle M.E."/>
            <person name="Kuo A."/>
            <person name="Riley R."/>
            <person name="Clum A."/>
            <person name="Nolan M."/>
            <person name="Lipzen A."/>
            <person name="Salamov A."/>
            <person name="Henrissat B."/>
            <person name="Wiebenga A."/>
            <person name="De Vries R.P."/>
            <person name="Grigoriev I.V."/>
            <person name="Mortensen U.H."/>
            <person name="Andersen M.R."/>
            <person name="Baker S.E."/>
        </authorList>
    </citation>
    <scope>NUCLEOTIDE SEQUENCE [LARGE SCALE GENOMIC DNA]</scope>
    <source>
        <strain evidence="8 9">JOP 1030-1</strain>
    </source>
</reference>
<keyword evidence="4" id="KW-0274">FAD</keyword>
<dbReference type="GeneID" id="37081331"/>
<keyword evidence="9" id="KW-1185">Reference proteome</keyword>
<feature type="domain" description="FAD dependent oxidoreductase" evidence="7">
    <location>
        <begin position="11"/>
        <end position="390"/>
    </location>
</feature>
<evidence type="ECO:0000256" key="6">
    <source>
        <dbReference type="SAM" id="MobiDB-lite"/>
    </source>
</evidence>
<evidence type="ECO:0000259" key="7">
    <source>
        <dbReference type="Pfam" id="PF01266"/>
    </source>
</evidence>
<evidence type="ECO:0000256" key="1">
    <source>
        <dbReference type="ARBA" id="ARBA00001974"/>
    </source>
</evidence>
<dbReference type="STRING" id="1450539.A0A318ZPD2"/>
<keyword evidence="5" id="KW-0560">Oxidoreductase</keyword>
<proteinExistence type="inferred from homology"/>
<dbReference type="AlphaFoldDB" id="A0A318ZPD2"/>
<dbReference type="InterPro" id="IPR045170">
    <property type="entry name" value="MTOX"/>
</dbReference>
<dbReference type="Proteomes" id="UP000248349">
    <property type="component" value="Unassembled WGS sequence"/>
</dbReference>
<dbReference type="RefSeq" id="XP_025435431.1">
    <property type="nucleotide sequence ID" value="XM_025580102.1"/>
</dbReference>
<comment type="cofactor">
    <cofactor evidence="1">
        <name>FAD</name>
        <dbReference type="ChEBI" id="CHEBI:57692"/>
    </cofactor>
</comment>
<evidence type="ECO:0000256" key="2">
    <source>
        <dbReference type="ARBA" id="ARBA00010989"/>
    </source>
</evidence>
<dbReference type="GO" id="GO:0050660">
    <property type="term" value="F:flavin adenine dinucleotide binding"/>
    <property type="evidence" value="ECO:0007669"/>
    <property type="project" value="InterPro"/>
</dbReference>
<dbReference type="GO" id="GO:0050031">
    <property type="term" value="F:L-pipecolate oxidase activity"/>
    <property type="evidence" value="ECO:0007669"/>
    <property type="project" value="TreeGrafter"/>
</dbReference>
<dbReference type="SUPFAM" id="SSF51905">
    <property type="entry name" value="FAD/NAD(P)-binding domain"/>
    <property type="match status" value="1"/>
</dbReference>
<dbReference type="PANTHER" id="PTHR10961:SF46">
    <property type="entry name" value="PEROXISOMAL SARCOSINE OXIDASE"/>
    <property type="match status" value="1"/>
</dbReference>
<protein>
    <submittedName>
        <fullName evidence="8">FAD dependent oxidoreductase</fullName>
    </submittedName>
</protein>
<gene>
    <name evidence="8" type="ORF">BP01DRAFT_78352</name>
</gene>
<evidence type="ECO:0000313" key="9">
    <source>
        <dbReference type="Proteomes" id="UP000248349"/>
    </source>
</evidence>
<evidence type="ECO:0000256" key="5">
    <source>
        <dbReference type="ARBA" id="ARBA00023002"/>
    </source>
</evidence>
<organism evidence="8 9">
    <name type="scientific">Aspergillus saccharolyticus JOP 1030-1</name>
    <dbReference type="NCBI Taxonomy" id="1450539"/>
    <lineage>
        <taxon>Eukaryota</taxon>
        <taxon>Fungi</taxon>
        <taxon>Dikarya</taxon>
        <taxon>Ascomycota</taxon>
        <taxon>Pezizomycotina</taxon>
        <taxon>Eurotiomycetes</taxon>
        <taxon>Eurotiomycetidae</taxon>
        <taxon>Eurotiales</taxon>
        <taxon>Aspergillaceae</taxon>
        <taxon>Aspergillus</taxon>
        <taxon>Aspergillus subgen. Circumdati</taxon>
    </lineage>
</organism>
<dbReference type="Gene3D" id="3.50.50.60">
    <property type="entry name" value="FAD/NAD(P)-binding domain"/>
    <property type="match status" value="1"/>
</dbReference>
<dbReference type="OrthoDB" id="2219495at2759"/>
<dbReference type="EMBL" id="KZ821219">
    <property type="protein sequence ID" value="PYH49449.1"/>
    <property type="molecule type" value="Genomic_DNA"/>
</dbReference>
<dbReference type="SUPFAM" id="SSF54373">
    <property type="entry name" value="FAD-linked reductases, C-terminal domain"/>
    <property type="match status" value="1"/>
</dbReference>
<dbReference type="GO" id="GO:0008115">
    <property type="term" value="F:sarcosine oxidase activity"/>
    <property type="evidence" value="ECO:0007669"/>
    <property type="project" value="TreeGrafter"/>
</dbReference>
<dbReference type="Pfam" id="PF01266">
    <property type="entry name" value="DAO"/>
    <property type="match status" value="1"/>
</dbReference>
<comment type="similarity">
    <text evidence="2">Belongs to the MSOX/MTOX family.</text>
</comment>
<name>A0A318ZPD2_9EURO</name>
<dbReference type="PANTHER" id="PTHR10961">
    <property type="entry name" value="PEROXISOMAL SARCOSINE OXIDASE"/>
    <property type="match status" value="1"/>
</dbReference>
<dbReference type="InterPro" id="IPR006076">
    <property type="entry name" value="FAD-dep_OxRdtase"/>
</dbReference>
<evidence type="ECO:0000256" key="4">
    <source>
        <dbReference type="ARBA" id="ARBA00022827"/>
    </source>
</evidence>